<feature type="domain" description="Pirin N-terminal" evidence="3">
    <location>
        <begin position="16"/>
        <end position="121"/>
    </location>
</feature>
<evidence type="ECO:0000313" key="5">
    <source>
        <dbReference type="EMBL" id="MFD2864983.1"/>
    </source>
</evidence>
<dbReference type="PANTHER" id="PTHR43212">
    <property type="entry name" value="QUERCETIN 2,3-DIOXYGENASE"/>
    <property type="match status" value="1"/>
</dbReference>
<dbReference type="InterPro" id="IPR014710">
    <property type="entry name" value="RmlC-like_jellyroll"/>
</dbReference>
<dbReference type="Pfam" id="PF02678">
    <property type="entry name" value="Pirin"/>
    <property type="match status" value="1"/>
</dbReference>
<comment type="caution">
    <text evidence="5">The sequence shown here is derived from an EMBL/GenBank/DDBJ whole genome shotgun (WGS) entry which is preliminary data.</text>
</comment>
<evidence type="ECO:0000313" key="6">
    <source>
        <dbReference type="Proteomes" id="UP001597601"/>
    </source>
</evidence>
<evidence type="ECO:0000256" key="1">
    <source>
        <dbReference type="ARBA" id="ARBA00008416"/>
    </source>
</evidence>
<reference evidence="6" key="1">
    <citation type="journal article" date="2019" name="Int. J. Syst. Evol. Microbiol.">
        <title>The Global Catalogue of Microorganisms (GCM) 10K type strain sequencing project: providing services to taxonomists for standard genome sequencing and annotation.</title>
        <authorList>
            <consortium name="The Broad Institute Genomics Platform"/>
            <consortium name="The Broad Institute Genome Sequencing Center for Infectious Disease"/>
            <person name="Wu L."/>
            <person name="Ma J."/>
        </authorList>
    </citation>
    <scope>NUCLEOTIDE SEQUENCE [LARGE SCALE GENOMIC DNA]</scope>
    <source>
        <strain evidence="6">KCTC 52232</strain>
    </source>
</reference>
<dbReference type="PANTHER" id="PTHR43212:SF3">
    <property type="entry name" value="QUERCETIN 2,3-DIOXYGENASE"/>
    <property type="match status" value="1"/>
</dbReference>
<feature type="domain" description="Quercetin 2,3-dioxygenase C-terminal cupin" evidence="4">
    <location>
        <begin position="149"/>
        <end position="234"/>
    </location>
</feature>
<comment type="similarity">
    <text evidence="1 2">Belongs to the pirin family.</text>
</comment>
<protein>
    <submittedName>
        <fullName evidence="5">Pirin family protein</fullName>
    </submittedName>
</protein>
<dbReference type="InterPro" id="IPR041602">
    <property type="entry name" value="Quercetinase_C"/>
</dbReference>
<evidence type="ECO:0000259" key="3">
    <source>
        <dbReference type="Pfam" id="PF02678"/>
    </source>
</evidence>
<dbReference type="EMBL" id="JBHUON010000009">
    <property type="protein sequence ID" value="MFD2864983.1"/>
    <property type="molecule type" value="Genomic_DNA"/>
</dbReference>
<dbReference type="Gene3D" id="2.60.120.10">
    <property type="entry name" value="Jelly Rolls"/>
    <property type="match status" value="2"/>
</dbReference>
<keyword evidence="6" id="KW-1185">Reference proteome</keyword>
<name>A0ABW5XP10_9SPHI</name>
<organism evidence="5 6">
    <name type="scientific">Mucilaginibacter antarcticus</name>
    <dbReference type="NCBI Taxonomy" id="1855725"/>
    <lineage>
        <taxon>Bacteria</taxon>
        <taxon>Pseudomonadati</taxon>
        <taxon>Bacteroidota</taxon>
        <taxon>Sphingobacteriia</taxon>
        <taxon>Sphingobacteriales</taxon>
        <taxon>Sphingobacteriaceae</taxon>
        <taxon>Mucilaginibacter</taxon>
    </lineage>
</organism>
<accession>A0ABW5XP10</accession>
<evidence type="ECO:0000259" key="4">
    <source>
        <dbReference type="Pfam" id="PF17954"/>
    </source>
</evidence>
<dbReference type="Proteomes" id="UP001597601">
    <property type="component" value="Unassembled WGS sequence"/>
</dbReference>
<dbReference type="PIRSF" id="PIRSF006232">
    <property type="entry name" value="Pirin"/>
    <property type="match status" value="1"/>
</dbReference>
<evidence type="ECO:0000256" key="2">
    <source>
        <dbReference type="RuleBase" id="RU003457"/>
    </source>
</evidence>
<dbReference type="InterPro" id="IPR012093">
    <property type="entry name" value="Pirin"/>
</dbReference>
<dbReference type="RefSeq" id="WP_377126464.1">
    <property type="nucleotide sequence ID" value="NZ_JBHUHN010000001.1"/>
</dbReference>
<dbReference type="InterPro" id="IPR011051">
    <property type="entry name" value="RmlC_Cupin_sf"/>
</dbReference>
<dbReference type="Pfam" id="PF17954">
    <property type="entry name" value="Pirin_C_2"/>
    <property type="match status" value="1"/>
</dbReference>
<gene>
    <name evidence="5" type="ORF">ACFSYC_09830</name>
</gene>
<dbReference type="SUPFAM" id="SSF51182">
    <property type="entry name" value="RmlC-like cupins"/>
    <property type="match status" value="1"/>
</dbReference>
<proteinExistence type="inferred from homology"/>
<dbReference type="CDD" id="cd02910">
    <property type="entry name" value="cupin_Yhhw_N"/>
    <property type="match status" value="1"/>
</dbReference>
<sequence length="238" mass="26593">MAQSIYHPATSRGYVDLGWLKSYHTFSFGNYYDPQRINFGALRVLNDDTLDGGHGFGEHPHDNMEIISIPLSGGLKHIDSMDNVAVIGDGDIQVMSAGTGIFHEEHNDDAQAAAQFLQIWVYPHTLNVEPRYDQLTLNKADRHNKLQQILSPGKEDSGVWIHQNAWFNLGRFDKGLTAPYVIKASANGVYIFIISGTVKVNGQTLSTRDGLGIWETDKIELELLEVSEFLLMDVPMSF</sequence>
<dbReference type="InterPro" id="IPR003829">
    <property type="entry name" value="Pirin_N_dom"/>
</dbReference>